<protein>
    <submittedName>
        <fullName evidence="3">MBL fold metallo-hydrolase</fullName>
    </submittedName>
</protein>
<evidence type="ECO:0000259" key="2">
    <source>
        <dbReference type="Pfam" id="PF16575"/>
    </source>
</evidence>
<proteinExistence type="predicted"/>
<dbReference type="Gene3D" id="3.40.50.300">
    <property type="entry name" value="P-loop containing nucleotide triphosphate hydrolases"/>
    <property type="match status" value="1"/>
</dbReference>
<feature type="domain" description="Clp1 P-loop" evidence="2">
    <location>
        <begin position="32"/>
        <end position="213"/>
    </location>
</feature>
<organism evidence="3 4">
    <name type="scientific">Photobacterium atrarenae</name>
    <dbReference type="NCBI Taxonomy" id="865757"/>
    <lineage>
        <taxon>Bacteria</taxon>
        <taxon>Pseudomonadati</taxon>
        <taxon>Pseudomonadota</taxon>
        <taxon>Gammaproteobacteria</taxon>
        <taxon>Vibrionales</taxon>
        <taxon>Vibrionaceae</taxon>
        <taxon>Photobacterium</taxon>
    </lineage>
</organism>
<reference evidence="3" key="1">
    <citation type="submission" date="2022-07" db="EMBL/GenBank/DDBJ databases">
        <title>Genome sequencing of Photobacterium atrarenae GJH2-4.</title>
        <authorList>
            <person name="Park S.-J."/>
        </authorList>
    </citation>
    <scope>NUCLEOTIDE SEQUENCE</scope>
    <source>
        <strain evidence="3">GJH2-4</strain>
    </source>
</reference>
<dbReference type="InterPro" id="IPR036866">
    <property type="entry name" value="RibonucZ/Hydroxyglut_hydro"/>
</dbReference>
<accession>A0ABY5GPJ3</accession>
<dbReference type="Pfam" id="PF16575">
    <property type="entry name" value="CLP1_P"/>
    <property type="match status" value="1"/>
</dbReference>
<dbReference type="InterPro" id="IPR032319">
    <property type="entry name" value="CLP1_P"/>
</dbReference>
<name>A0ABY5GPJ3_9GAMM</name>
<dbReference type="Gene3D" id="3.60.15.10">
    <property type="entry name" value="Ribonuclease Z/Hydroxyacylglutathione hydrolase-like"/>
    <property type="match status" value="1"/>
</dbReference>
<gene>
    <name evidence="3" type="ORF">NNL38_18620</name>
</gene>
<dbReference type="InterPro" id="IPR027417">
    <property type="entry name" value="P-loop_NTPase"/>
</dbReference>
<dbReference type="Proteomes" id="UP001057998">
    <property type="component" value="Chromosome 2"/>
</dbReference>
<sequence length="671" mass="74808">MEAPTTRFSYHHGVALLHEKLLHKAERILIFGPTGAGKSFLAAELARRLSAAGRECLCLSADPGTPSFGVPAAVNLGQWRLGHRRLENSHQDNWQLLEFEGLCSLDAARFRLPLSEAVGQLMRSAPEHTPCLIDAPGMTQGVAAAEMLQTLVARTAASRLVVLAEREQVAEVMPVISSLSCPVLWLSPSPQARLIQRSERLDWRTRLWQHYMAQSVELELPLHMLSILGTPPPQNDPERWPGLLVRLSDHKGQLTMGEVVALASQDIRLRCPVPHIAQQSLLQLRPPSQILLRDARHLPGHKLRTVRHTPHIQPVPSNRKPSLVYAHRTKVVDRSPPIKQRDMTAELVNGLFEDPLLLIKTHWSRRCILFDLGNTIRLPMRFSHHVSHIFITHAHFDHIGGFMGLLRVRLGTPSPCKLFGPPGLALHVAGMLSGILWDRIGENGPEFEVAELHGKTLRCYRLKAGYKQVDVLPEQTVHQGVIHQEARFLIRAVELDHGTPVLAYAYEPVESIRISEQVLQAMPYPPDRWLGKLKHCYLAGELDDLITLPNGEACTVSTLASQLIEKQAGKKLVYATDLADTPENRRKLIALARDADTLICEAAFSHQDLWRGRNNGHLTTTACGEIALAANVNQLVPFHFSRRYEGDPDAMYREIEAIFPHVVRAGPGLSG</sequence>
<dbReference type="PANTHER" id="PTHR46018:SF2">
    <property type="entry name" value="ZINC PHOSPHODIESTERASE ELAC PROTEIN 1"/>
    <property type="match status" value="1"/>
</dbReference>
<feature type="domain" description="Metallo-beta-lactamase" evidence="1">
    <location>
        <begin position="386"/>
        <end position="407"/>
    </location>
</feature>
<dbReference type="SUPFAM" id="SSF56281">
    <property type="entry name" value="Metallo-hydrolase/oxidoreductase"/>
    <property type="match status" value="1"/>
</dbReference>
<dbReference type="Pfam" id="PF00753">
    <property type="entry name" value="Lactamase_B"/>
    <property type="match status" value="1"/>
</dbReference>
<dbReference type="SUPFAM" id="SSF52540">
    <property type="entry name" value="P-loop containing nucleoside triphosphate hydrolases"/>
    <property type="match status" value="1"/>
</dbReference>
<keyword evidence="4" id="KW-1185">Reference proteome</keyword>
<evidence type="ECO:0000259" key="1">
    <source>
        <dbReference type="Pfam" id="PF00753"/>
    </source>
</evidence>
<evidence type="ECO:0000313" key="3">
    <source>
        <dbReference type="EMBL" id="UTV30579.1"/>
    </source>
</evidence>
<evidence type="ECO:0000313" key="4">
    <source>
        <dbReference type="Proteomes" id="UP001057998"/>
    </source>
</evidence>
<dbReference type="RefSeq" id="WP_255391940.1">
    <property type="nucleotide sequence ID" value="NZ_CP101509.1"/>
</dbReference>
<dbReference type="EMBL" id="CP101509">
    <property type="protein sequence ID" value="UTV30579.1"/>
    <property type="molecule type" value="Genomic_DNA"/>
</dbReference>
<dbReference type="PANTHER" id="PTHR46018">
    <property type="entry name" value="ZINC PHOSPHODIESTERASE ELAC PROTEIN 1"/>
    <property type="match status" value="1"/>
</dbReference>
<dbReference type="InterPro" id="IPR001279">
    <property type="entry name" value="Metallo-B-lactamas"/>
</dbReference>